<name>A0A7S2PHV4_9STRA</name>
<dbReference type="InterPro" id="IPR013078">
    <property type="entry name" value="His_Pase_superF_clade-1"/>
</dbReference>
<dbReference type="SUPFAM" id="SSF53254">
    <property type="entry name" value="Phosphoglycerate mutase-like"/>
    <property type="match status" value="1"/>
</dbReference>
<dbReference type="PANTHER" id="PTHR48100:SF33">
    <property type="entry name" value="PEPTIDASE S54 RHOMBOID DOMAIN-CONTAINING PROTEIN"/>
    <property type="match status" value="1"/>
</dbReference>
<evidence type="ECO:0000313" key="1">
    <source>
        <dbReference type="EMBL" id="CAD9598001.1"/>
    </source>
</evidence>
<dbReference type="SMART" id="SM00855">
    <property type="entry name" value="PGAM"/>
    <property type="match status" value="1"/>
</dbReference>
<dbReference type="InterPro" id="IPR050275">
    <property type="entry name" value="PGM_Phosphatase"/>
</dbReference>
<dbReference type="InterPro" id="IPR029033">
    <property type="entry name" value="His_PPase_superfam"/>
</dbReference>
<organism evidence="1">
    <name type="scientific">Leptocylindrus danicus</name>
    <dbReference type="NCBI Taxonomy" id="163516"/>
    <lineage>
        <taxon>Eukaryota</taxon>
        <taxon>Sar</taxon>
        <taxon>Stramenopiles</taxon>
        <taxon>Ochrophyta</taxon>
        <taxon>Bacillariophyta</taxon>
        <taxon>Coscinodiscophyceae</taxon>
        <taxon>Chaetocerotophycidae</taxon>
        <taxon>Leptocylindrales</taxon>
        <taxon>Leptocylindraceae</taxon>
        <taxon>Leptocylindrus</taxon>
    </lineage>
</organism>
<protein>
    <submittedName>
        <fullName evidence="1">Uncharacterized protein</fullName>
    </submittedName>
</protein>
<dbReference type="EMBL" id="HBGY01025429">
    <property type="protein sequence ID" value="CAD9598001.1"/>
    <property type="molecule type" value="Transcribed_RNA"/>
</dbReference>
<dbReference type="CDD" id="cd07067">
    <property type="entry name" value="HP_PGM_like"/>
    <property type="match status" value="1"/>
</dbReference>
<dbReference type="PANTHER" id="PTHR48100">
    <property type="entry name" value="BROAD-SPECIFICITY PHOSPHATASE YOR283W-RELATED"/>
    <property type="match status" value="1"/>
</dbReference>
<accession>A0A7S2PHV4</accession>
<reference evidence="1" key="1">
    <citation type="submission" date="2021-01" db="EMBL/GenBank/DDBJ databases">
        <authorList>
            <person name="Corre E."/>
            <person name="Pelletier E."/>
            <person name="Niang G."/>
            <person name="Scheremetjew M."/>
            <person name="Finn R."/>
            <person name="Kale V."/>
            <person name="Holt S."/>
            <person name="Cochrane G."/>
            <person name="Meng A."/>
            <person name="Brown T."/>
            <person name="Cohen L."/>
        </authorList>
    </citation>
    <scope>NUCLEOTIDE SEQUENCE</scope>
    <source>
        <strain evidence="1">B650</strain>
    </source>
</reference>
<sequence>MFVAPARTRPVATCLLRQIRCASTTTTNTGRPFSSQQLQHVAPPSAAGYPYEHLYTEENFTALKVAHEAWLMQQRASAVGNEEVIGSAAPANIAREMNMAEAAMMVPNPDVDKILILVRHGEAGHNVFERDYMACGRTGVAGFDKECPQDPLLSSRGMGQVLNLSRTVDTYCNSHTHFFPELFVVSPLRRATQTALIAFPRYAPGHTLRNTKWICNKDVSERSNGYYSDISAPPQELADEFPGIDYSLYWDTYDPVNDVTGPLELEKTKHDLVKKTGKFLSWVKGREERVIVVSSHSYWLQAFNDCALNFEDGGAVQGAPYKNGEMRAVALRWT</sequence>
<dbReference type="AlphaFoldDB" id="A0A7S2PHV4"/>
<proteinExistence type="predicted"/>
<dbReference type="Pfam" id="PF00300">
    <property type="entry name" value="His_Phos_1"/>
    <property type="match status" value="1"/>
</dbReference>
<dbReference type="GO" id="GO:0016791">
    <property type="term" value="F:phosphatase activity"/>
    <property type="evidence" value="ECO:0007669"/>
    <property type="project" value="TreeGrafter"/>
</dbReference>
<dbReference type="GO" id="GO:0005829">
    <property type="term" value="C:cytosol"/>
    <property type="evidence" value="ECO:0007669"/>
    <property type="project" value="TreeGrafter"/>
</dbReference>
<dbReference type="Gene3D" id="3.40.50.1240">
    <property type="entry name" value="Phosphoglycerate mutase-like"/>
    <property type="match status" value="1"/>
</dbReference>
<gene>
    <name evidence="1" type="ORF">LDAN0321_LOCUS15689</name>
</gene>